<dbReference type="Pfam" id="PF14305">
    <property type="entry name" value="ATPgrasp_TupA"/>
    <property type="match status" value="1"/>
</dbReference>
<protein>
    <submittedName>
        <fullName evidence="1">Glycosyl transferase</fullName>
    </submittedName>
</protein>
<accession>A0A511ASG2</accession>
<dbReference type="Proteomes" id="UP000321662">
    <property type="component" value="Unassembled WGS sequence"/>
</dbReference>
<reference evidence="1 2" key="1">
    <citation type="submission" date="2019-07" db="EMBL/GenBank/DDBJ databases">
        <title>Whole genome shotgun sequence of Alkalibacterium kapii NBRC 103247.</title>
        <authorList>
            <person name="Hosoyama A."/>
            <person name="Uohara A."/>
            <person name="Ohji S."/>
            <person name="Ichikawa N."/>
        </authorList>
    </citation>
    <scope>NUCLEOTIDE SEQUENCE [LARGE SCALE GENOMIC DNA]</scope>
    <source>
        <strain evidence="1 2">NBRC 103247</strain>
    </source>
</reference>
<dbReference type="GO" id="GO:0016740">
    <property type="term" value="F:transferase activity"/>
    <property type="evidence" value="ECO:0007669"/>
    <property type="project" value="UniProtKB-KW"/>
</dbReference>
<keyword evidence="1" id="KW-0808">Transferase</keyword>
<name>A0A511ASG2_9LACT</name>
<proteinExistence type="predicted"/>
<dbReference type="EMBL" id="BJUY01000005">
    <property type="protein sequence ID" value="GEK91036.1"/>
    <property type="molecule type" value="Genomic_DNA"/>
</dbReference>
<dbReference type="InterPro" id="IPR029465">
    <property type="entry name" value="ATPgrasp_TupA"/>
</dbReference>
<sequence length="308" mass="36776">MDLKRITKFVKQPQLIFLSLGHIGVFKWMKDETYLKIAFYFKMGKKLDLNKPKTYSEKLQWLKLNDRDPNYTSLVDKYEVRKFIEKTIGENYLIPLLGVWYNVDEIDFDELPNEFVLKCTHDSGGVVICKDKRELDIKKAKKKLQKSMKHNYYWGQREWPYKNITPKIIAEKYMIETRDKDLKDYKFMCFNGVPKVVLVVSNRNKKNNNVLMDFYDPEWNKLNLKRSNKKSKDDSHEKPINLDNMLEIATILSRGYPFIRVDFYEVNRKLYFGELTLYPASGMEKFSPDEWDNVLGTWTDLSIAYNNR</sequence>
<organism evidence="1 2">
    <name type="scientific">Alkalibacterium kapii</name>
    <dbReference type="NCBI Taxonomy" id="426704"/>
    <lineage>
        <taxon>Bacteria</taxon>
        <taxon>Bacillati</taxon>
        <taxon>Bacillota</taxon>
        <taxon>Bacilli</taxon>
        <taxon>Lactobacillales</taxon>
        <taxon>Carnobacteriaceae</taxon>
        <taxon>Alkalibacterium</taxon>
    </lineage>
</organism>
<dbReference type="RefSeq" id="WP_146923763.1">
    <property type="nucleotide sequence ID" value="NZ_BJUY01000005.1"/>
</dbReference>
<dbReference type="AlphaFoldDB" id="A0A511ASG2"/>
<comment type="caution">
    <text evidence="1">The sequence shown here is derived from an EMBL/GenBank/DDBJ whole genome shotgun (WGS) entry which is preliminary data.</text>
</comment>
<evidence type="ECO:0000313" key="2">
    <source>
        <dbReference type="Proteomes" id="UP000321662"/>
    </source>
</evidence>
<keyword evidence="2" id="KW-1185">Reference proteome</keyword>
<gene>
    <name evidence="1" type="ORF">AKA01nite_06580</name>
</gene>
<evidence type="ECO:0000313" key="1">
    <source>
        <dbReference type="EMBL" id="GEK91036.1"/>
    </source>
</evidence>
<dbReference type="OrthoDB" id="9791827at2"/>